<organism evidence="3">
    <name type="scientific">Ixodes ricinus</name>
    <name type="common">Common tick</name>
    <name type="synonym">Acarus ricinus</name>
    <dbReference type="NCBI Taxonomy" id="34613"/>
    <lineage>
        <taxon>Eukaryota</taxon>
        <taxon>Metazoa</taxon>
        <taxon>Ecdysozoa</taxon>
        <taxon>Arthropoda</taxon>
        <taxon>Chelicerata</taxon>
        <taxon>Arachnida</taxon>
        <taxon>Acari</taxon>
        <taxon>Parasitiformes</taxon>
        <taxon>Ixodida</taxon>
        <taxon>Ixodoidea</taxon>
        <taxon>Ixodidae</taxon>
        <taxon>Ixodinae</taxon>
        <taxon>Ixodes</taxon>
    </lineage>
</organism>
<evidence type="ECO:0000256" key="1">
    <source>
        <dbReference type="SAM" id="MobiDB-lite"/>
    </source>
</evidence>
<proteinExistence type="predicted"/>
<sequence length="91" mass="10681">MTLNFWKGSLSSIMLLLLNLSSFPYRQVTSRTGSATGYLRKKVRKEKGLAPMETQRRHQSSNNTAPFRTGDKKWRNERRQRTSIRRREPAL</sequence>
<reference evidence="3" key="1">
    <citation type="submission" date="2019-12" db="EMBL/GenBank/DDBJ databases">
        <title>An insight into the sialome of adult female Ixodes ricinus ticks feeding for 6 days.</title>
        <authorList>
            <person name="Perner J."/>
            <person name="Ribeiro J.M.C."/>
        </authorList>
    </citation>
    <scope>NUCLEOTIDE SEQUENCE</scope>
    <source>
        <strain evidence="3">Semi-engorged</strain>
        <tissue evidence="3">Salivary glands</tissue>
    </source>
</reference>
<feature type="signal peptide" evidence="2">
    <location>
        <begin position="1"/>
        <end position="30"/>
    </location>
</feature>
<keyword evidence="2" id="KW-0732">Signal</keyword>
<dbReference type="EMBL" id="GIFC01004382">
    <property type="protein sequence ID" value="MXU86465.1"/>
    <property type="molecule type" value="Transcribed_RNA"/>
</dbReference>
<protein>
    <submittedName>
        <fullName evidence="3">Putative secreted protein</fullName>
    </submittedName>
</protein>
<feature type="chain" id="PRO_5025632346" evidence="2">
    <location>
        <begin position="31"/>
        <end position="91"/>
    </location>
</feature>
<evidence type="ECO:0000313" key="3">
    <source>
        <dbReference type="EMBL" id="MXU86465.1"/>
    </source>
</evidence>
<feature type="compositionally biased region" description="Basic and acidic residues" evidence="1">
    <location>
        <begin position="69"/>
        <end position="91"/>
    </location>
</feature>
<dbReference type="AlphaFoldDB" id="A0A6B0UCS4"/>
<feature type="region of interest" description="Disordered" evidence="1">
    <location>
        <begin position="46"/>
        <end position="91"/>
    </location>
</feature>
<accession>A0A6B0UCS4</accession>
<evidence type="ECO:0000256" key="2">
    <source>
        <dbReference type="SAM" id="SignalP"/>
    </source>
</evidence>
<name>A0A6B0UCS4_IXORI</name>